<feature type="signal peptide" evidence="2">
    <location>
        <begin position="1"/>
        <end position="21"/>
    </location>
</feature>
<protein>
    <recommendedName>
        <fullName evidence="5">Soluble cytochrome b562</fullName>
    </recommendedName>
</protein>
<dbReference type="AlphaFoldDB" id="A0A094LAV1"/>
<evidence type="ECO:0000313" key="4">
    <source>
        <dbReference type="Proteomes" id="UP000054363"/>
    </source>
</evidence>
<dbReference type="EMBL" id="JPER01000001">
    <property type="protein sequence ID" value="KFZ31998.1"/>
    <property type="molecule type" value="Genomic_DNA"/>
</dbReference>
<dbReference type="RefSeq" id="WP_232221258.1">
    <property type="nucleotide sequence ID" value="NZ_JPER01000001.1"/>
</dbReference>
<evidence type="ECO:0000256" key="2">
    <source>
        <dbReference type="SAM" id="SignalP"/>
    </source>
</evidence>
<gene>
    <name evidence="3" type="ORF">IDSA_04790</name>
</gene>
<dbReference type="Proteomes" id="UP000054363">
    <property type="component" value="Unassembled WGS sequence"/>
</dbReference>
<name>A0A094LAV1_9GAMM</name>
<reference evidence="3 4" key="1">
    <citation type="submission" date="2014-06" db="EMBL/GenBank/DDBJ databases">
        <title>The draft genome sequence of Idiomarina salinarum ISL-52.</title>
        <authorList>
            <person name="Du J."/>
            <person name="Shao Z."/>
        </authorList>
    </citation>
    <scope>NUCLEOTIDE SEQUENCE [LARGE SCALE GENOMIC DNA]</scope>
    <source>
        <strain evidence="3 4">ISL-52</strain>
    </source>
</reference>
<feature type="chain" id="PRO_5001901756" description="Soluble cytochrome b562" evidence="2">
    <location>
        <begin position="22"/>
        <end position="128"/>
    </location>
</feature>
<keyword evidence="1" id="KW-0175">Coiled coil</keyword>
<dbReference type="STRING" id="435908.IDSA_04790"/>
<evidence type="ECO:0000256" key="1">
    <source>
        <dbReference type="SAM" id="Coils"/>
    </source>
</evidence>
<evidence type="ECO:0000313" key="3">
    <source>
        <dbReference type="EMBL" id="KFZ31998.1"/>
    </source>
</evidence>
<keyword evidence="2" id="KW-0732">Signal</keyword>
<feature type="coiled-coil region" evidence="1">
    <location>
        <begin position="40"/>
        <end position="98"/>
    </location>
</feature>
<accession>A0A094LAV1</accession>
<dbReference type="InterPro" id="IPR046634">
    <property type="entry name" value="DUF6746"/>
</dbReference>
<keyword evidence="4" id="KW-1185">Reference proteome</keyword>
<proteinExistence type="predicted"/>
<comment type="caution">
    <text evidence="3">The sequence shown here is derived from an EMBL/GenBank/DDBJ whole genome shotgun (WGS) entry which is preliminary data.</text>
</comment>
<sequence>MKLFTQLAVSALVAASFSAAAAPLSEERPDHFEGKSSETLEQAMSNLAEYNAKLHAMLANGDLTPKQMGEIHQLTYTLEEALAKLKDEVETMQEQVETVHLGSEKMSYDDVKETGKAYLDKAAKIVNQ</sequence>
<dbReference type="eggNOG" id="ENOG5032YXQ">
    <property type="taxonomic scope" value="Bacteria"/>
</dbReference>
<dbReference type="Pfam" id="PF20531">
    <property type="entry name" value="DUF6746"/>
    <property type="match status" value="1"/>
</dbReference>
<organism evidence="3 4">
    <name type="scientific">Pseudidiomarina salinarum</name>
    <dbReference type="NCBI Taxonomy" id="435908"/>
    <lineage>
        <taxon>Bacteria</taxon>
        <taxon>Pseudomonadati</taxon>
        <taxon>Pseudomonadota</taxon>
        <taxon>Gammaproteobacteria</taxon>
        <taxon>Alteromonadales</taxon>
        <taxon>Idiomarinaceae</taxon>
        <taxon>Pseudidiomarina</taxon>
    </lineage>
</organism>
<evidence type="ECO:0008006" key="5">
    <source>
        <dbReference type="Google" id="ProtNLM"/>
    </source>
</evidence>